<dbReference type="Gene3D" id="3.30.1310.20">
    <property type="entry name" value="PRTase-like"/>
    <property type="match status" value="1"/>
</dbReference>
<gene>
    <name evidence="2" type="ORF">GCM10010990_26750</name>
</gene>
<protein>
    <submittedName>
        <fullName evidence="2">Phosphoribosyltransferase</fullName>
    </submittedName>
</protein>
<sequence>MSAQIPLPFRDRQTAGRLLAHRLEHLRAEHPIILALPRGGVPIGFEIARALDAQLELLMVRKLGAPGHSEYAIGAVVDGDEPQMILNEEAVRIIRPGREYLQAELGRQLVEMERRRRAYIGSRKMPSLAGRTIIIVDDGIATGSTITAALQGARRRSPARLVLAVPVAPADVVRRLESLCDEIVVLATPEPFFAVGRHYRHFDQVSDDQVVQLLNAATLDGQGRES</sequence>
<dbReference type="AlphaFoldDB" id="A0A916Z4T8"/>
<organism evidence="2 3">
    <name type="scientific">Croceicoccus mobilis</name>
    <dbReference type="NCBI Taxonomy" id="1703339"/>
    <lineage>
        <taxon>Bacteria</taxon>
        <taxon>Pseudomonadati</taxon>
        <taxon>Pseudomonadota</taxon>
        <taxon>Alphaproteobacteria</taxon>
        <taxon>Sphingomonadales</taxon>
        <taxon>Erythrobacteraceae</taxon>
        <taxon>Croceicoccus</taxon>
    </lineage>
</organism>
<dbReference type="GO" id="GO:0016757">
    <property type="term" value="F:glycosyltransferase activity"/>
    <property type="evidence" value="ECO:0007669"/>
    <property type="project" value="UniProtKB-KW"/>
</dbReference>
<reference evidence="2" key="2">
    <citation type="submission" date="2020-09" db="EMBL/GenBank/DDBJ databases">
        <authorList>
            <person name="Sun Q."/>
            <person name="Zhou Y."/>
        </authorList>
    </citation>
    <scope>NUCLEOTIDE SEQUENCE</scope>
    <source>
        <strain evidence="2">CGMCC 1.15360</strain>
    </source>
</reference>
<evidence type="ECO:0000313" key="2">
    <source>
        <dbReference type="EMBL" id="GGD75804.1"/>
    </source>
</evidence>
<name>A0A916Z4T8_9SPHN</name>
<keyword evidence="3" id="KW-1185">Reference proteome</keyword>
<dbReference type="InterPro" id="IPR000836">
    <property type="entry name" value="PRTase_dom"/>
</dbReference>
<reference evidence="2" key="1">
    <citation type="journal article" date="2014" name="Int. J. Syst. Evol. Microbiol.">
        <title>Complete genome sequence of Corynebacterium casei LMG S-19264T (=DSM 44701T), isolated from a smear-ripened cheese.</title>
        <authorList>
            <consortium name="US DOE Joint Genome Institute (JGI-PGF)"/>
            <person name="Walter F."/>
            <person name="Albersmeier A."/>
            <person name="Kalinowski J."/>
            <person name="Ruckert C."/>
        </authorList>
    </citation>
    <scope>NUCLEOTIDE SEQUENCE</scope>
    <source>
        <strain evidence="2">CGMCC 1.15360</strain>
    </source>
</reference>
<dbReference type="SUPFAM" id="SSF53271">
    <property type="entry name" value="PRTase-like"/>
    <property type="match status" value="1"/>
</dbReference>
<feature type="domain" description="Phosphoribosyltransferase" evidence="1">
    <location>
        <begin position="15"/>
        <end position="170"/>
    </location>
</feature>
<evidence type="ECO:0000313" key="3">
    <source>
        <dbReference type="Proteomes" id="UP000612349"/>
    </source>
</evidence>
<evidence type="ECO:0000259" key="1">
    <source>
        <dbReference type="Pfam" id="PF00156"/>
    </source>
</evidence>
<comment type="caution">
    <text evidence="2">The sequence shown here is derived from an EMBL/GenBank/DDBJ whole genome shotgun (WGS) entry which is preliminary data.</text>
</comment>
<dbReference type="EMBL" id="BMIP01000006">
    <property type="protein sequence ID" value="GGD75804.1"/>
    <property type="molecule type" value="Genomic_DNA"/>
</dbReference>
<accession>A0A916Z4T8</accession>
<dbReference type="RefSeq" id="WP_066770043.1">
    <property type="nucleotide sequence ID" value="NZ_BMIP01000006.1"/>
</dbReference>
<dbReference type="Gene3D" id="3.40.50.2020">
    <property type="match status" value="1"/>
</dbReference>
<keyword evidence="2" id="KW-0328">Glycosyltransferase</keyword>
<dbReference type="InterPro" id="IPR029057">
    <property type="entry name" value="PRTase-like"/>
</dbReference>
<dbReference type="Pfam" id="PF00156">
    <property type="entry name" value="Pribosyltran"/>
    <property type="match status" value="1"/>
</dbReference>
<keyword evidence="2" id="KW-0808">Transferase</keyword>
<proteinExistence type="predicted"/>
<dbReference type="OrthoDB" id="9810066at2"/>
<dbReference type="Proteomes" id="UP000612349">
    <property type="component" value="Unassembled WGS sequence"/>
</dbReference>
<dbReference type="CDD" id="cd06223">
    <property type="entry name" value="PRTases_typeI"/>
    <property type="match status" value="1"/>
</dbReference>